<dbReference type="SUPFAM" id="SSF81585">
    <property type="entry name" value="PsbU/PolX domain-like"/>
    <property type="match status" value="1"/>
</dbReference>
<sequence>MKRIALRIVGSAAVIVALSASMKWIGWREARADAREEVGSRVVTHKVDLNTASVRELERLPGMAPEVVERVRRNRPYRTLDELIARKVLGRKEFARIKERIRVSSPQAKNSAP</sequence>
<reference evidence="1 2" key="1">
    <citation type="submission" date="2019-07" db="EMBL/GenBank/DDBJ databases">
        <authorList>
            <person name="Cremers G."/>
        </authorList>
    </citation>
    <scope>NUCLEOTIDE SEQUENCE [LARGE SCALE GENOMIC DNA]</scope>
</reference>
<dbReference type="Proteomes" id="UP000334340">
    <property type="component" value="Unassembled WGS sequence"/>
</dbReference>
<proteinExistence type="predicted"/>
<dbReference type="EMBL" id="CABIKM010000038">
    <property type="protein sequence ID" value="VUZ85933.1"/>
    <property type="molecule type" value="Genomic_DNA"/>
</dbReference>
<gene>
    <name evidence="1" type="primary">psbU</name>
    <name evidence="1" type="ORF">MELA_02320</name>
</gene>
<dbReference type="Gene3D" id="1.10.150.320">
    <property type="entry name" value="Photosystem II 12 kDa extrinsic protein"/>
    <property type="match status" value="1"/>
</dbReference>
<name>A0A564ZL80_9BACT</name>
<keyword evidence="2" id="KW-1185">Reference proteome</keyword>
<dbReference type="AlphaFoldDB" id="A0A564ZL80"/>
<dbReference type="Pfam" id="PF12836">
    <property type="entry name" value="HHH_3"/>
    <property type="match status" value="1"/>
</dbReference>
<protein>
    <submittedName>
        <fullName evidence="1">Photosystem II 12 kDa extrinsic protein</fullName>
    </submittedName>
</protein>
<organism evidence="1 2">
    <name type="scientific">Candidatus Methylomirabilis lanthanidiphila</name>
    <dbReference type="NCBI Taxonomy" id="2211376"/>
    <lineage>
        <taxon>Bacteria</taxon>
        <taxon>Candidatus Methylomirabilota</taxon>
        <taxon>Candidatus Methylomirabilia</taxon>
        <taxon>Candidatus Methylomirabilales</taxon>
        <taxon>Candidatus Methylomirabilaceae</taxon>
        <taxon>Candidatus Methylomirabilis</taxon>
    </lineage>
</organism>
<evidence type="ECO:0000313" key="1">
    <source>
        <dbReference type="EMBL" id="VUZ85933.1"/>
    </source>
</evidence>
<accession>A0A564ZL80</accession>
<evidence type="ECO:0000313" key="2">
    <source>
        <dbReference type="Proteomes" id="UP000334340"/>
    </source>
</evidence>